<feature type="compositionally biased region" description="Basic and acidic residues" evidence="1">
    <location>
        <begin position="469"/>
        <end position="479"/>
    </location>
</feature>
<dbReference type="EMBL" id="BDSP01000107">
    <property type="protein sequence ID" value="GAX16560.1"/>
    <property type="molecule type" value="Genomic_DNA"/>
</dbReference>
<reference evidence="2 3" key="1">
    <citation type="journal article" date="2015" name="Plant Cell">
        <title>Oil accumulation by the oleaginous diatom Fistulifera solaris as revealed by the genome and transcriptome.</title>
        <authorList>
            <person name="Tanaka T."/>
            <person name="Maeda Y."/>
            <person name="Veluchamy A."/>
            <person name="Tanaka M."/>
            <person name="Abida H."/>
            <person name="Marechal E."/>
            <person name="Bowler C."/>
            <person name="Muto M."/>
            <person name="Sunaga Y."/>
            <person name="Tanaka M."/>
            <person name="Yoshino T."/>
            <person name="Taniguchi T."/>
            <person name="Fukuda Y."/>
            <person name="Nemoto M."/>
            <person name="Matsumoto M."/>
            <person name="Wong P.S."/>
            <person name="Aburatani S."/>
            <person name="Fujibuchi W."/>
        </authorList>
    </citation>
    <scope>NUCLEOTIDE SEQUENCE [LARGE SCALE GENOMIC DNA]</scope>
    <source>
        <strain evidence="2 3">JPCC DA0580</strain>
    </source>
</reference>
<feature type="region of interest" description="Disordered" evidence="1">
    <location>
        <begin position="469"/>
        <end position="494"/>
    </location>
</feature>
<gene>
    <name evidence="2" type="ORF">FisN_7Lh287</name>
</gene>
<evidence type="ECO:0000313" key="2">
    <source>
        <dbReference type="EMBL" id="GAX16560.1"/>
    </source>
</evidence>
<protein>
    <submittedName>
        <fullName evidence="2">Uncharacterized protein</fullName>
    </submittedName>
</protein>
<dbReference type="InParanoid" id="A0A1Z5JR98"/>
<feature type="compositionally biased region" description="Polar residues" evidence="1">
    <location>
        <begin position="8"/>
        <end position="20"/>
    </location>
</feature>
<evidence type="ECO:0000256" key="1">
    <source>
        <dbReference type="SAM" id="MobiDB-lite"/>
    </source>
</evidence>
<proteinExistence type="predicted"/>
<comment type="caution">
    <text evidence="2">The sequence shown here is derived from an EMBL/GenBank/DDBJ whole genome shotgun (WGS) entry which is preliminary data.</text>
</comment>
<organism evidence="2 3">
    <name type="scientific">Fistulifera solaris</name>
    <name type="common">Oleaginous diatom</name>
    <dbReference type="NCBI Taxonomy" id="1519565"/>
    <lineage>
        <taxon>Eukaryota</taxon>
        <taxon>Sar</taxon>
        <taxon>Stramenopiles</taxon>
        <taxon>Ochrophyta</taxon>
        <taxon>Bacillariophyta</taxon>
        <taxon>Bacillariophyceae</taxon>
        <taxon>Bacillariophycidae</taxon>
        <taxon>Naviculales</taxon>
        <taxon>Naviculaceae</taxon>
        <taxon>Fistulifera</taxon>
    </lineage>
</organism>
<name>A0A1Z5JR98_FISSO</name>
<sequence length="2018" mass="224366">MDPFENPDQVSVEENSLNHNNGDEVQALMRGKLEKSPFMIPTPPTLQNQFVTGPPGGPTLPNSSKDGTTLVLSPKKRKAEEVMLTESKFLDMPSATQSKGENPPQKGDETANIGEPSVKKMKSEIDSSQANDVSSAEKLIAAPVIPQGGRNLFNQAGSVPVCALDEQLKGLSSGLIRPIADKAEPRITVLSKPAPSTAMTLEKMQAMRKQDIFAIVTGTRSPISKPANNSRQDAPVSQPDVPVVSSSRNGVPAKAAANAPLDLSVLKPSSQDPRHIRRDRKRAPKPIRRILYARKETEQAAAFVEDTTDLLDYLIEADCKFLAASVWIFTKKQLLNVLDPSSFDRDTVMNLEEKSQWKDQAETCRLKLRDKLAEKYYFERRPEEKKMYEEHRKAVVRALVEECKTGKHVPVPSLQDSTQCGEVVAQSENFESEAADDKTGETVLSSSNYVSLTSTDDRPLADEHGVAMDHDVQSEEKQEATSSNPFNMPKPSANDLTDSKTILSAPGLHPILASYMRREREIISGVEDLLAKRQNLQVTPKEEEDVIRAEAKMKEWLSCLKRTPPRSTRGEDQFPLSGPISVLIPAPTRSFFATAKLVSLFDFLRTRRTETGALCEMMRIFRHQCQLPYLNHLALARHLLGLSTRLETAIGSRLPLDDKTRRWMGGSLIVCTGASQEYIVGRLGMSASWQFLDSKTKSLSIDLASWREEKGLNTLKGSGKVAMISAWKAMLREEDDAVKGTGKILTDVDLEKEASKETPVIHDETEQPEVAVKKPVTNFFSTSTVSIDYASHSPLFVEHCLGKSVADFLVQFRVATASQLEAAKLEKNPLVAKKMQECGMADSVEACHVVIQQWLDVLRDKKRTVVSTKTPMRPTKAKESVPKESKPVIKKVTPSDLSDPFSVLSAITKKFLRSIGITTGEQFLSQRTTEIAEQFVEFRIQNGMPELKGLGAIASVSGWKAQCRKAATDMGLKDLAATEPNTTIRATGVRRKQNLSKEGPNDTKGDIAAHGSPRKLIIQPLPPLKNIADEEILSGRSKVDISVVRGQGSMRFDFEISVRKKAKGLEPCYFVTYKGTASHPFKTNHPIQTVELLRPELASLALPVLPMASLIQPIDFGTHDSRQPFSTVALGCGLIDLSCCGVQVPQIQDLAPLKLLIQEYLLGQQSSTSFPEIAPADDTNVLIARRESGTQLFLFVKNPMQKGQTIPLKFPSLATLLSREKHAADNLQIVIGNLIQVLSEEDLCEILKWAHGKYLNEWNDPAEGTSKSGDAISQRLHWLSRRIVKYKKDISGEVKEIVDALFCWPTIPSCPMSPEAEPYKRAMSAVSDDIMSFVEDHPLCRSHVRENWFELARGRFPLFVEDLVKSLFAAPDLAAAERLERMKSTIITFTSFERPSIECLQLHDVYGTADVLNKKVSVVACSDPHSNPARVIFKPVEEVKNFEEVALSWYRGILSVIAKVLLKNILVLFDGGEKSGAKVIDTVKALLETSSLNENINIVVPERFLGVACTIPLSPSDLKIDGSSSDAVPASYQFFLGIVWPALREQRWRLEAGESADDITFFPPKIGKLKRSNPTKNEGNRKRLRLVREVEKLGWGAVGKLTQRIVLETTKNRESENGHLITVEAAADHVYQWIQKELDPGDNHSREKAKSILNATLDCYNVFAPLMAESLGWKAVDASTEKSFLKYGSETLLQMLLVLPSILQQSSLPLQQISDSFQVIREFVDVFTVNVTKMLPTHMQPEPEHYADDLSPAVSALGGRLKYLHSGSETTAEKAHELTEIIIESDKVTADGRPLLTDFVVLVMEQVIPIRATEEDTEKKNRRIHVGYPGMACRHCIGKWGEGRYFFSSLESMSTASTVLEKHMLRCPMVSNEIKASITEAKTRHAVQRKDVPVGEQQAFFNRLWNRLRSSIIGLGAANILSSSRKDEDLPPVEDDTDSVALEFRDHLELLDFVRNTSPWKNIKSVQTALNTYYSCLDYGGRIYQTPSMPQHFSSEWLLAKVVPKRYEYVKAKYLPVD</sequence>
<dbReference type="OrthoDB" id="48739at2759"/>
<feature type="compositionally biased region" description="Low complexity" evidence="1">
    <location>
        <begin position="235"/>
        <end position="247"/>
    </location>
</feature>
<feature type="region of interest" description="Disordered" evidence="1">
    <location>
        <begin position="220"/>
        <end position="249"/>
    </location>
</feature>
<feature type="compositionally biased region" description="Polar residues" evidence="1">
    <location>
        <begin position="60"/>
        <end position="71"/>
    </location>
</feature>
<evidence type="ECO:0000313" key="3">
    <source>
        <dbReference type="Proteomes" id="UP000198406"/>
    </source>
</evidence>
<feature type="region of interest" description="Disordered" evidence="1">
    <location>
        <begin position="36"/>
        <end position="117"/>
    </location>
</feature>
<accession>A0A1Z5JR98</accession>
<feature type="region of interest" description="Disordered" evidence="1">
    <location>
        <begin position="1"/>
        <end position="22"/>
    </location>
</feature>
<feature type="compositionally biased region" description="Polar residues" evidence="1">
    <location>
        <begin position="220"/>
        <end position="232"/>
    </location>
</feature>
<dbReference type="Proteomes" id="UP000198406">
    <property type="component" value="Unassembled WGS sequence"/>
</dbReference>
<keyword evidence="3" id="KW-1185">Reference proteome</keyword>